<dbReference type="eggNOG" id="ENOG5033SVM">
    <property type="taxonomic scope" value="Bacteria"/>
</dbReference>
<dbReference type="GO" id="GO:0016798">
    <property type="term" value="F:hydrolase activity, acting on glycosyl bonds"/>
    <property type="evidence" value="ECO:0007669"/>
    <property type="project" value="InterPro"/>
</dbReference>
<dbReference type="OrthoDB" id="1086582at2"/>
<evidence type="ECO:0000313" key="3">
    <source>
        <dbReference type="EMBL" id="EGG55460.1"/>
    </source>
</evidence>
<dbReference type="AlphaFoldDB" id="F3QSB9"/>
<evidence type="ECO:0000313" key="4">
    <source>
        <dbReference type="Proteomes" id="UP000005546"/>
    </source>
</evidence>
<dbReference type="Pfam" id="PF02018">
    <property type="entry name" value="CBM_4_9"/>
    <property type="match status" value="1"/>
</dbReference>
<keyword evidence="4" id="KW-1185">Reference proteome</keyword>
<dbReference type="InterPro" id="IPR003305">
    <property type="entry name" value="CenC_carb-bd"/>
</dbReference>
<protein>
    <submittedName>
        <fullName evidence="3">Carbohydrate binding domain protein</fullName>
    </submittedName>
</protein>
<evidence type="ECO:0000256" key="1">
    <source>
        <dbReference type="ARBA" id="ARBA00022801"/>
    </source>
</evidence>
<feature type="domain" description="CBM-cenC" evidence="2">
    <location>
        <begin position="267"/>
        <end position="418"/>
    </location>
</feature>
<reference evidence="3 4" key="1">
    <citation type="submission" date="2011-02" db="EMBL/GenBank/DDBJ databases">
        <authorList>
            <person name="Weinstock G."/>
            <person name="Sodergren E."/>
            <person name="Clifton S."/>
            <person name="Fulton L."/>
            <person name="Fulton B."/>
            <person name="Courtney L."/>
            <person name="Fronick C."/>
            <person name="Harrison M."/>
            <person name="Strong C."/>
            <person name="Farmer C."/>
            <person name="Delahaunty K."/>
            <person name="Markovic C."/>
            <person name="Hall O."/>
            <person name="Minx P."/>
            <person name="Tomlinson C."/>
            <person name="Mitreva M."/>
            <person name="Hou S."/>
            <person name="Chen J."/>
            <person name="Wollam A."/>
            <person name="Pepin K.H."/>
            <person name="Johnson M."/>
            <person name="Bhonagiri V."/>
            <person name="Zhang X."/>
            <person name="Suruliraj S."/>
            <person name="Warren W."/>
            <person name="Chinwalla A."/>
            <person name="Mardis E.R."/>
            <person name="Wilson R.K."/>
        </authorList>
    </citation>
    <scope>NUCLEOTIDE SEQUENCE [LARGE SCALE GENOMIC DNA]</scope>
    <source>
        <strain evidence="3 4">YIT 11841</strain>
    </source>
</reference>
<organism evidence="3 4">
    <name type="scientific">Paraprevotella xylaniphila YIT 11841</name>
    <dbReference type="NCBI Taxonomy" id="762982"/>
    <lineage>
        <taxon>Bacteria</taxon>
        <taxon>Pseudomonadati</taxon>
        <taxon>Bacteroidota</taxon>
        <taxon>Bacteroidia</taxon>
        <taxon>Bacteroidales</taxon>
        <taxon>Prevotellaceae</taxon>
        <taxon>Paraprevotella</taxon>
    </lineage>
</organism>
<evidence type="ECO:0000259" key="2">
    <source>
        <dbReference type="Pfam" id="PF02018"/>
    </source>
</evidence>
<accession>F3QSB9</accession>
<dbReference type="RefSeq" id="WP_008625876.1">
    <property type="nucleotide sequence ID" value="NZ_GL883828.1"/>
</dbReference>
<proteinExistence type="predicted"/>
<dbReference type="EMBL" id="AFBR01000025">
    <property type="protein sequence ID" value="EGG55460.1"/>
    <property type="molecule type" value="Genomic_DNA"/>
</dbReference>
<comment type="caution">
    <text evidence="3">The sequence shown here is derived from an EMBL/GenBank/DDBJ whole genome shotgun (WGS) entry which is preliminary data.</text>
</comment>
<keyword evidence="1" id="KW-0378">Hydrolase</keyword>
<sequence>MKRKYVKVIAAVIGMAIMNGHPLTLNAKSKKNRTATPTGITIHGYGETASFSVDSKNLRTDEPIQVSATHGFEVSPHEISPNGKGSVTVKLVSSKRQTDGKVILRSGDTRYYVDVKGEGKDLPVKDLSATPVYKGGGQDSFEKEFSPSKNGYTIEFKVAIPADGNEFNPFAINADGQGFKSYVTSTAFGLCHSTSKADGFKNPSTNVTGGRGKFYNNDGKAHIYRIAVMPDNRAFFYRDGIAVDTVRLHDYGLQPEFASGNGDIKENLLKNPGFEGEFEVFGVKNAEDVAKGIEGWYIDIHDYWCSQQFIVPEEIDQAIGVDNHVAQIKPYMWANGWGNGNINQIVDVAPNETYTLTALVKGGIREKEGTLAGSMFIEEMQNREKRVKVDIASDSWETYSLDYTTSSDCKQIRVVFQTESGKWGEHRSPLEVDNVKLTGVSRQYTPKIGFTNQDAQVEYFTFDTTGAYAPASPEITVNIN</sequence>
<dbReference type="Proteomes" id="UP000005546">
    <property type="component" value="Unassembled WGS sequence"/>
</dbReference>
<dbReference type="Gene3D" id="2.60.120.260">
    <property type="entry name" value="Galactose-binding domain-like"/>
    <property type="match status" value="1"/>
</dbReference>
<dbReference type="STRING" id="762982.HMPREF9442_01076"/>
<dbReference type="HOGENOM" id="CLU_568422_0_0_10"/>
<name>F3QSB9_9BACT</name>
<gene>
    <name evidence="3" type="ORF">HMPREF9442_01076</name>
</gene>